<dbReference type="OrthoDB" id="6510033at2759"/>
<dbReference type="PANTHER" id="PTHR47331:SF4">
    <property type="entry name" value="PEPTIDASE S1 DOMAIN-CONTAINING PROTEIN"/>
    <property type="match status" value="1"/>
</dbReference>
<dbReference type="PANTHER" id="PTHR47331">
    <property type="entry name" value="PHD-TYPE DOMAIN-CONTAINING PROTEIN"/>
    <property type="match status" value="1"/>
</dbReference>
<name>A0A6H5GVN7_9HEMI</name>
<reference evidence="2 3" key="1">
    <citation type="submission" date="2020-02" db="EMBL/GenBank/DDBJ databases">
        <authorList>
            <person name="Ferguson B K."/>
        </authorList>
    </citation>
    <scope>NUCLEOTIDE SEQUENCE [LARGE SCALE GENOMIC DNA]</scope>
</reference>
<evidence type="ECO:0000313" key="3">
    <source>
        <dbReference type="Proteomes" id="UP000479000"/>
    </source>
</evidence>
<dbReference type="EMBL" id="CADCXU010018633">
    <property type="protein sequence ID" value="CAB0007047.1"/>
    <property type="molecule type" value="Genomic_DNA"/>
</dbReference>
<feature type="non-terminal residue" evidence="2">
    <location>
        <position position="771"/>
    </location>
</feature>
<sequence>MAKSKNISPEVTRIASEAEPQLSLEDFFSKIREACAIIDYSSQKATDTVNSVVTSALTYCEEFARIRARVPVLPGASRSRINRYIDRFDHLCSSLEDFWPRLQLIKFDIIIDRIRNRIFVTREEAEDALCQWMDDHPTLSPDPRGQPEPPPTPDLNRACLNAISTMNALFPSIPIFDGGILDFSSFRTIFEQTSKYAITADIRQMFRQIMHPDHQRDLLRILWRPEPHHPISEYRLTTVTYGTASAPFLACRVIAELANISQTTYPLASQALSGSTYVDDILLGGDSIEEAMATRKQIVELLDSAHLELRKWAANDTRLLEGLPRDHILPASQAVNLSFDNEKPVKVLGLVWNNISDDFSYKVSTSQRISTKRQLASQVGQLFDPLGWIVPVAVYARLLQREVICLKLGWDEPLPEEICIRWAEFAKTLPLLETLSVPRHIPNARGPLWLVGFADASERAYAAVVYSITKAGDEYIPSLITARARIAPSKPETLPRLELLAATLLSATFQKLTKVFPCVDPSKRFAISDSTIALSWITANPPPSWKPFVGNHVSTILKSVGADRWFHVPSSQNPADLPSRGLSPQAICNNRSWWKGPQWLASDPDAWPISRVRAAMDDPQVLQEKRTKQFLNVSNEVPQLFPELEARYSSLSHLQSVVAWCLRFSNNTKNPQNRSSGPLSSVELRTALSTLVKRVQKLRLRSEIEDAQLEKPQLKITKKLGLFLDDNGILRVGGRLKYAQIPFDAKHPALLPQDSELTNLIINQAHEDCLH</sequence>
<dbReference type="InterPro" id="IPR043128">
    <property type="entry name" value="Rev_trsase/Diguanyl_cyclase"/>
</dbReference>
<dbReference type="Gene3D" id="3.30.70.270">
    <property type="match status" value="1"/>
</dbReference>
<gene>
    <name evidence="2" type="ORF">NTEN_LOCUS12445</name>
</gene>
<protein>
    <recommendedName>
        <fullName evidence="1">Reverse transcriptase domain-containing protein</fullName>
    </recommendedName>
</protein>
<dbReference type="Pfam" id="PF00078">
    <property type="entry name" value="RVT_1"/>
    <property type="match status" value="1"/>
</dbReference>
<dbReference type="InterPro" id="IPR008042">
    <property type="entry name" value="Retrotrans_Pao"/>
</dbReference>
<dbReference type="AlphaFoldDB" id="A0A6H5GVN7"/>
<accession>A0A6H5GVN7</accession>
<proteinExistence type="predicted"/>
<dbReference type="SUPFAM" id="SSF56672">
    <property type="entry name" value="DNA/RNA polymerases"/>
    <property type="match status" value="1"/>
</dbReference>
<dbReference type="Proteomes" id="UP000479000">
    <property type="component" value="Unassembled WGS sequence"/>
</dbReference>
<dbReference type="InterPro" id="IPR000477">
    <property type="entry name" value="RT_dom"/>
</dbReference>
<evidence type="ECO:0000259" key="1">
    <source>
        <dbReference type="Pfam" id="PF00078"/>
    </source>
</evidence>
<dbReference type="InterPro" id="IPR043502">
    <property type="entry name" value="DNA/RNA_pol_sf"/>
</dbReference>
<organism evidence="2 3">
    <name type="scientific">Nesidiocoris tenuis</name>
    <dbReference type="NCBI Taxonomy" id="355587"/>
    <lineage>
        <taxon>Eukaryota</taxon>
        <taxon>Metazoa</taxon>
        <taxon>Ecdysozoa</taxon>
        <taxon>Arthropoda</taxon>
        <taxon>Hexapoda</taxon>
        <taxon>Insecta</taxon>
        <taxon>Pterygota</taxon>
        <taxon>Neoptera</taxon>
        <taxon>Paraneoptera</taxon>
        <taxon>Hemiptera</taxon>
        <taxon>Heteroptera</taxon>
        <taxon>Panheteroptera</taxon>
        <taxon>Cimicomorpha</taxon>
        <taxon>Miridae</taxon>
        <taxon>Dicyphina</taxon>
        <taxon>Nesidiocoris</taxon>
    </lineage>
</organism>
<keyword evidence="3" id="KW-1185">Reference proteome</keyword>
<evidence type="ECO:0000313" key="2">
    <source>
        <dbReference type="EMBL" id="CAB0007047.1"/>
    </source>
</evidence>
<dbReference type="Gene3D" id="3.10.10.10">
    <property type="entry name" value="HIV Type 1 Reverse Transcriptase, subunit A, domain 1"/>
    <property type="match status" value="1"/>
</dbReference>
<feature type="domain" description="Reverse transcriptase" evidence="1">
    <location>
        <begin position="155"/>
        <end position="310"/>
    </location>
</feature>
<dbReference type="Pfam" id="PF05380">
    <property type="entry name" value="Peptidase_A17"/>
    <property type="match status" value="1"/>
</dbReference>
<dbReference type="GO" id="GO:0071897">
    <property type="term" value="P:DNA biosynthetic process"/>
    <property type="evidence" value="ECO:0007669"/>
    <property type="project" value="UniProtKB-ARBA"/>
</dbReference>